<organism evidence="4 5">
    <name type="scientific">Prescottella agglutinans</name>
    <dbReference type="NCBI Taxonomy" id="1644129"/>
    <lineage>
        <taxon>Bacteria</taxon>
        <taxon>Bacillati</taxon>
        <taxon>Actinomycetota</taxon>
        <taxon>Actinomycetes</taxon>
        <taxon>Mycobacteriales</taxon>
        <taxon>Nocardiaceae</taxon>
        <taxon>Prescottella</taxon>
    </lineage>
</organism>
<accession>A0ABT6M4Q2</accession>
<dbReference type="InterPro" id="IPR009057">
    <property type="entry name" value="Homeodomain-like_sf"/>
</dbReference>
<dbReference type="Pfam" id="PF00440">
    <property type="entry name" value="TetR_N"/>
    <property type="match status" value="1"/>
</dbReference>
<dbReference type="InterPro" id="IPR001647">
    <property type="entry name" value="HTH_TetR"/>
</dbReference>
<dbReference type="EMBL" id="JARXVC010000001">
    <property type="protein sequence ID" value="MDH6279292.1"/>
    <property type="molecule type" value="Genomic_DNA"/>
</dbReference>
<dbReference type="Pfam" id="PF17940">
    <property type="entry name" value="TetR_C_31"/>
    <property type="match status" value="1"/>
</dbReference>
<dbReference type="Gene3D" id="1.10.357.10">
    <property type="entry name" value="Tetracycline Repressor, domain 2"/>
    <property type="match status" value="1"/>
</dbReference>
<comment type="caution">
    <text evidence="4">The sequence shown here is derived from an EMBL/GenBank/DDBJ whole genome shotgun (WGS) entry which is preliminary data.</text>
</comment>
<protein>
    <submittedName>
        <fullName evidence="4">AcrR family transcriptional regulator</fullName>
    </submittedName>
</protein>
<evidence type="ECO:0000313" key="4">
    <source>
        <dbReference type="EMBL" id="MDH6279292.1"/>
    </source>
</evidence>
<dbReference type="RefSeq" id="WP_280758663.1">
    <property type="nucleotide sequence ID" value="NZ_JARXVC010000001.1"/>
</dbReference>
<feature type="DNA-binding region" description="H-T-H motif" evidence="2">
    <location>
        <begin position="31"/>
        <end position="50"/>
    </location>
</feature>
<keyword evidence="1 2" id="KW-0238">DNA-binding</keyword>
<gene>
    <name evidence="4" type="ORF">M2280_000497</name>
</gene>
<dbReference type="SUPFAM" id="SSF46689">
    <property type="entry name" value="Homeodomain-like"/>
    <property type="match status" value="1"/>
</dbReference>
<proteinExistence type="predicted"/>
<sequence>MTEPDARPPRTALIADAAITLIAQQGLRALTHRAVDRAAGIPEGSTSYYAPTRQALLELAVRRLAERTFSDTRHAIARLEAITPSTSSSERAEQLAAVITALIDALAARADDMRARYALLVDLNSGDSLRGALSTDSTVQSDALDATERLLEKFGIDQARARARQVMQLADSLTFARIASGDAETAADTNEIMAAYLRGISNGS</sequence>
<name>A0ABT6M4Q2_9NOCA</name>
<dbReference type="Proteomes" id="UP001160334">
    <property type="component" value="Unassembled WGS sequence"/>
</dbReference>
<evidence type="ECO:0000259" key="3">
    <source>
        <dbReference type="PROSITE" id="PS50977"/>
    </source>
</evidence>
<dbReference type="PROSITE" id="PS50977">
    <property type="entry name" value="HTH_TETR_2"/>
    <property type="match status" value="1"/>
</dbReference>
<evidence type="ECO:0000256" key="1">
    <source>
        <dbReference type="ARBA" id="ARBA00023125"/>
    </source>
</evidence>
<dbReference type="InterPro" id="IPR041583">
    <property type="entry name" value="TetR_C_31"/>
</dbReference>
<evidence type="ECO:0000313" key="5">
    <source>
        <dbReference type="Proteomes" id="UP001160334"/>
    </source>
</evidence>
<feature type="domain" description="HTH tetR-type" evidence="3">
    <location>
        <begin position="8"/>
        <end position="68"/>
    </location>
</feature>
<evidence type="ECO:0000256" key="2">
    <source>
        <dbReference type="PROSITE-ProRule" id="PRU00335"/>
    </source>
</evidence>
<reference evidence="4 5" key="1">
    <citation type="submission" date="2023-04" db="EMBL/GenBank/DDBJ databases">
        <title>Forest soil microbial communities from Buena Vista Peninsula, Colon Province, Panama.</title>
        <authorList>
            <person name="Bouskill N."/>
        </authorList>
    </citation>
    <scope>NUCLEOTIDE SEQUENCE [LARGE SCALE GENOMIC DNA]</scope>
    <source>
        <strain evidence="4 5">CFH S0262</strain>
    </source>
</reference>
<keyword evidence="5" id="KW-1185">Reference proteome</keyword>